<feature type="region of interest" description="Disordered" evidence="5">
    <location>
        <begin position="58"/>
        <end position="110"/>
    </location>
</feature>
<evidence type="ECO:0000256" key="6">
    <source>
        <dbReference type="SAM" id="Phobius"/>
    </source>
</evidence>
<keyword evidence="4 6" id="KW-0472">Membrane</keyword>
<sequence length="238" mass="24419">MALANLTTVTLYGPGHRNGPCDPDAAPGAIVGNGGKCYNSTWGYYSLDLCTKQRTTRKPTTIQTSTKGTSSSTSSSPPSSTSSTPSTISTSSASTAPTPSHTHSNDQGDGTNVGAIAGGVVGGVAFGVIAAVVGILMCLRRRKAKRNQLPEYSGAPGSSHGLADIATKELPSNDYFHDHDSRLGSPRGAPGTPGGAQELSNEGIPEMASYPLVELPDKEHRAEMGTKSPVDRKGHGGL</sequence>
<name>A0AAV9P416_9PEZI</name>
<evidence type="ECO:0000256" key="5">
    <source>
        <dbReference type="SAM" id="MobiDB-lite"/>
    </source>
</evidence>
<evidence type="ECO:0000256" key="1">
    <source>
        <dbReference type="ARBA" id="ARBA00004167"/>
    </source>
</evidence>
<comment type="subcellular location">
    <subcellularLocation>
        <location evidence="1">Membrane</location>
        <topology evidence="1">Single-pass membrane protein</topology>
    </subcellularLocation>
</comment>
<dbReference type="GeneID" id="89928511"/>
<proteinExistence type="predicted"/>
<keyword evidence="3 6" id="KW-1133">Transmembrane helix</keyword>
<dbReference type="RefSeq" id="XP_064657182.1">
    <property type="nucleotide sequence ID" value="XM_064804412.1"/>
</dbReference>
<comment type="caution">
    <text evidence="7">The sequence shown here is derived from an EMBL/GenBank/DDBJ whole genome shotgun (WGS) entry which is preliminary data.</text>
</comment>
<evidence type="ECO:0000256" key="3">
    <source>
        <dbReference type="ARBA" id="ARBA00022989"/>
    </source>
</evidence>
<dbReference type="GO" id="GO:0016020">
    <property type="term" value="C:membrane"/>
    <property type="evidence" value="ECO:0007669"/>
    <property type="project" value="UniProtKB-SubCell"/>
</dbReference>
<gene>
    <name evidence="7" type="ORF">LTR77_007175</name>
</gene>
<protein>
    <submittedName>
        <fullName evidence="7">Uncharacterized protein</fullName>
    </submittedName>
</protein>
<feature type="compositionally biased region" description="Low complexity" evidence="5">
    <location>
        <begin position="58"/>
        <end position="102"/>
    </location>
</feature>
<feature type="transmembrane region" description="Helical" evidence="6">
    <location>
        <begin position="115"/>
        <end position="139"/>
    </location>
</feature>
<keyword evidence="2 6" id="KW-0812">Transmembrane</keyword>
<evidence type="ECO:0000313" key="8">
    <source>
        <dbReference type="Proteomes" id="UP001337655"/>
    </source>
</evidence>
<feature type="region of interest" description="Disordered" evidence="5">
    <location>
        <begin position="172"/>
        <end position="238"/>
    </location>
</feature>
<evidence type="ECO:0000313" key="7">
    <source>
        <dbReference type="EMBL" id="KAK5167476.1"/>
    </source>
</evidence>
<dbReference type="GO" id="GO:0071944">
    <property type="term" value="C:cell periphery"/>
    <property type="evidence" value="ECO:0007669"/>
    <property type="project" value="UniProtKB-ARBA"/>
</dbReference>
<dbReference type="Proteomes" id="UP001337655">
    <property type="component" value="Unassembled WGS sequence"/>
</dbReference>
<dbReference type="EMBL" id="JAVRRT010000011">
    <property type="protein sequence ID" value="KAK5167476.1"/>
    <property type="molecule type" value="Genomic_DNA"/>
</dbReference>
<dbReference type="InterPro" id="IPR051694">
    <property type="entry name" value="Immunoregulatory_rcpt-like"/>
</dbReference>
<dbReference type="AlphaFoldDB" id="A0AAV9P416"/>
<dbReference type="PANTHER" id="PTHR15549">
    <property type="entry name" value="PAIRED IMMUNOGLOBULIN-LIKE TYPE 2 RECEPTOR"/>
    <property type="match status" value="1"/>
</dbReference>
<evidence type="ECO:0000256" key="4">
    <source>
        <dbReference type="ARBA" id="ARBA00023136"/>
    </source>
</evidence>
<reference evidence="7 8" key="1">
    <citation type="submission" date="2023-08" db="EMBL/GenBank/DDBJ databases">
        <title>Black Yeasts Isolated from many extreme environments.</title>
        <authorList>
            <person name="Coleine C."/>
            <person name="Stajich J.E."/>
            <person name="Selbmann L."/>
        </authorList>
    </citation>
    <scope>NUCLEOTIDE SEQUENCE [LARGE SCALE GENOMIC DNA]</scope>
    <source>
        <strain evidence="7 8">CCFEE 5935</strain>
    </source>
</reference>
<keyword evidence="8" id="KW-1185">Reference proteome</keyword>
<accession>A0AAV9P416</accession>
<evidence type="ECO:0000256" key="2">
    <source>
        <dbReference type="ARBA" id="ARBA00022692"/>
    </source>
</evidence>
<organism evidence="7 8">
    <name type="scientific">Saxophila tyrrhenica</name>
    <dbReference type="NCBI Taxonomy" id="1690608"/>
    <lineage>
        <taxon>Eukaryota</taxon>
        <taxon>Fungi</taxon>
        <taxon>Dikarya</taxon>
        <taxon>Ascomycota</taxon>
        <taxon>Pezizomycotina</taxon>
        <taxon>Dothideomycetes</taxon>
        <taxon>Dothideomycetidae</taxon>
        <taxon>Mycosphaerellales</taxon>
        <taxon>Extremaceae</taxon>
        <taxon>Saxophila</taxon>
    </lineage>
</organism>
<feature type="compositionally biased region" description="Basic and acidic residues" evidence="5">
    <location>
        <begin position="215"/>
        <end position="238"/>
    </location>
</feature>